<reference evidence="1 2" key="1">
    <citation type="submission" date="2024-09" db="EMBL/GenBank/DDBJ databases">
        <title>Genome sequencing and assembly of Phytophthora oleae, isolate VK10A, causative agent of rot of olive drupes.</title>
        <authorList>
            <person name="Conti Taguali S."/>
            <person name="Riolo M."/>
            <person name="La Spada F."/>
            <person name="Cacciola S.O."/>
            <person name="Dionisio G."/>
        </authorList>
    </citation>
    <scope>NUCLEOTIDE SEQUENCE [LARGE SCALE GENOMIC DNA]</scope>
    <source>
        <strain evidence="1 2">VK10A</strain>
    </source>
</reference>
<dbReference type="Proteomes" id="UP001632037">
    <property type="component" value="Unassembled WGS sequence"/>
</dbReference>
<evidence type="ECO:0000313" key="1">
    <source>
        <dbReference type="EMBL" id="KAL3659969.1"/>
    </source>
</evidence>
<dbReference type="AlphaFoldDB" id="A0ABD3F0Z0"/>
<proteinExistence type="predicted"/>
<comment type="caution">
    <text evidence="1">The sequence shown here is derived from an EMBL/GenBank/DDBJ whole genome shotgun (WGS) entry which is preliminary data.</text>
</comment>
<keyword evidence="2" id="KW-1185">Reference proteome</keyword>
<name>A0ABD3F0Z0_9STRA</name>
<protein>
    <submittedName>
        <fullName evidence="1">Uncharacterized protein</fullName>
    </submittedName>
</protein>
<evidence type="ECO:0000313" key="2">
    <source>
        <dbReference type="Proteomes" id="UP001632037"/>
    </source>
</evidence>
<dbReference type="EMBL" id="JBIMZQ010000043">
    <property type="protein sequence ID" value="KAL3659969.1"/>
    <property type="molecule type" value="Genomic_DNA"/>
</dbReference>
<sequence>MPIALPTVATSSNPPVNSNVLSKTKMSAALPVALGSFAGWGLFQQQQLNPNVSSDDGTQGEKVAELSYEERSCDATVSISKMPSHPARVTVAWRGAR</sequence>
<gene>
    <name evidence="1" type="ORF">V7S43_014895</name>
</gene>
<accession>A0ABD3F0Z0</accession>
<organism evidence="1 2">
    <name type="scientific">Phytophthora oleae</name>
    <dbReference type="NCBI Taxonomy" id="2107226"/>
    <lineage>
        <taxon>Eukaryota</taxon>
        <taxon>Sar</taxon>
        <taxon>Stramenopiles</taxon>
        <taxon>Oomycota</taxon>
        <taxon>Peronosporomycetes</taxon>
        <taxon>Peronosporales</taxon>
        <taxon>Peronosporaceae</taxon>
        <taxon>Phytophthora</taxon>
    </lineage>
</organism>